<name>A0A7X0B452_9PROT</name>
<dbReference type="RefSeq" id="WP_184807921.1">
    <property type="nucleotide sequence ID" value="NZ_JACIIZ010000036.1"/>
</dbReference>
<reference evidence="2 3" key="1">
    <citation type="submission" date="2020-08" db="EMBL/GenBank/DDBJ databases">
        <title>Genomic Encyclopedia of Type Strains, Phase IV (KMG-IV): sequencing the most valuable type-strain genomes for metagenomic binning, comparative biology and taxonomic classification.</title>
        <authorList>
            <person name="Goeker M."/>
        </authorList>
    </citation>
    <scope>NUCLEOTIDE SEQUENCE [LARGE SCALE GENOMIC DNA]</scope>
    <source>
        <strain evidence="2 3">DSM 22198</strain>
    </source>
</reference>
<sequence>MGNKLDEGRNMEKRVEVYEGRDAGKAKKPSQVQKVVEETRKAVADTLKKR</sequence>
<accession>A0A7X0B452</accession>
<organism evidence="2 3">
    <name type="scientific">Nitrospirillum iridis</name>
    <dbReference type="NCBI Taxonomy" id="765888"/>
    <lineage>
        <taxon>Bacteria</taxon>
        <taxon>Pseudomonadati</taxon>
        <taxon>Pseudomonadota</taxon>
        <taxon>Alphaproteobacteria</taxon>
        <taxon>Rhodospirillales</taxon>
        <taxon>Azospirillaceae</taxon>
        <taxon>Nitrospirillum</taxon>
    </lineage>
</organism>
<proteinExistence type="predicted"/>
<protein>
    <submittedName>
        <fullName evidence="2">Uncharacterized protein</fullName>
    </submittedName>
</protein>
<evidence type="ECO:0000313" key="3">
    <source>
        <dbReference type="Proteomes" id="UP000539175"/>
    </source>
</evidence>
<gene>
    <name evidence="2" type="ORF">FHS74_006011</name>
</gene>
<dbReference type="EMBL" id="JACIIZ010000036">
    <property type="protein sequence ID" value="MBB6255412.1"/>
    <property type="molecule type" value="Genomic_DNA"/>
</dbReference>
<evidence type="ECO:0000256" key="1">
    <source>
        <dbReference type="SAM" id="MobiDB-lite"/>
    </source>
</evidence>
<keyword evidence="3" id="KW-1185">Reference proteome</keyword>
<evidence type="ECO:0000313" key="2">
    <source>
        <dbReference type="EMBL" id="MBB6255412.1"/>
    </source>
</evidence>
<dbReference type="AlphaFoldDB" id="A0A7X0B452"/>
<feature type="compositionally biased region" description="Basic and acidic residues" evidence="1">
    <location>
        <begin position="1"/>
        <end position="25"/>
    </location>
</feature>
<feature type="region of interest" description="Disordered" evidence="1">
    <location>
        <begin position="1"/>
        <end position="35"/>
    </location>
</feature>
<comment type="caution">
    <text evidence="2">The sequence shown here is derived from an EMBL/GenBank/DDBJ whole genome shotgun (WGS) entry which is preliminary data.</text>
</comment>
<dbReference type="Proteomes" id="UP000539175">
    <property type="component" value="Unassembled WGS sequence"/>
</dbReference>